<reference evidence="2 4" key="2">
    <citation type="submission" date="2017-06" db="EMBL/GenBank/DDBJ databases">
        <authorList>
            <consortium name="Pathogen Informatics"/>
        </authorList>
    </citation>
    <scope>NUCLEOTIDE SEQUENCE [LARGE SCALE GENOMIC DNA]</scope>
    <source>
        <strain evidence="2 4">NCTC12947</strain>
    </source>
</reference>
<sequence length="538" mass="62174">MNITATMTQQVLQGFREVLDKRKKDFTEEIVKTEDLAPFIRCEIQEGVVDYLKLRYNPELLNLWDSAPSWHSKPTKNIRIALEETPTREQLTEEIVPALKEVLYSLVFAKEYEGLFRYQVKAILDFRLRGCTYYEEFTLVNEPLREELKARVNRYVEEVIFGTRPIKQGFEIYILMQCLVDFPLMGYSYDRVKEIINHILEVLPKEKHYQEKKDYLVNSATYYLRAWEREVFRPLYFDIEKGDWSDSYTLKADFDPSAVDAAMLDFFVYSAYISIRYKNGELAAKDNLELAAKEFHSETAARYLKEGTGVIPAEELHYDDADLKATANDIFACMTLTVKQEGAEAYRKGLAYITNLLQRGFPASYHIALKGKGAKCYLPVKGLAKSATHRFFANALQYPELYPALEAYARVAMQEFAWYEDVEDGEKAVLPGTYAVMGLGLVSEAYFPLLTTYFETVDEEHQMAQLHYIDNFIERYGITEASFAVICAGILSSQSERKYKALKAFFKDKANLPLLEKELAKYEDYEQEAVRYAVGVKV</sequence>
<proteinExistence type="predicted"/>
<gene>
    <name evidence="1" type="ORF">AXF12_01640</name>
    <name evidence="2" type="ORF">SAMEA44541418_01428</name>
</gene>
<organism evidence="2 4">
    <name type="scientific">Capnocytophaga haemolytica</name>
    <dbReference type="NCBI Taxonomy" id="45243"/>
    <lineage>
        <taxon>Bacteria</taxon>
        <taxon>Pseudomonadati</taxon>
        <taxon>Bacteroidota</taxon>
        <taxon>Flavobacteriia</taxon>
        <taxon>Flavobacteriales</taxon>
        <taxon>Flavobacteriaceae</taxon>
        <taxon>Capnocytophaga</taxon>
    </lineage>
</organism>
<dbReference type="EMBL" id="LT906449">
    <property type="protein sequence ID" value="SNV11571.1"/>
    <property type="molecule type" value="Genomic_DNA"/>
</dbReference>
<dbReference type="KEGG" id="chg:AXF12_01640"/>
<dbReference type="RefSeq" id="WP_066427915.1">
    <property type="nucleotide sequence ID" value="NZ_CP014227.1"/>
</dbReference>
<evidence type="ECO:0000313" key="2">
    <source>
        <dbReference type="EMBL" id="SNV11571.1"/>
    </source>
</evidence>
<dbReference type="Proteomes" id="UP000065822">
    <property type="component" value="Chromosome"/>
</dbReference>
<reference evidence="1 3" key="1">
    <citation type="submission" date="2016-02" db="EMBL/GenBank/DDBJ databases">
        <authorList>
            <person name="Holder M.E."/>
            <person name="Ajami N.J."/>
            <person name="Petrosino J.F."/>
        </authorList>
    </citation>
    <scope>NUCLEOTIDE SEQUENCE [LARGE SCALE GENOMIC DNA]</scope>
    <source>
        <strain evidence="1 3">CCUG 32990</strain>
    </source>
</reference>
<name>A0AAX2H0B5_9FLAO</name>
<dbReference type="AlphaFoldDB" id="A0AAX2H0B5"/>
<dbReference type="EMBL" id="CP014227">
    <property type="protein sequence ID" value="AMD84348.1"/>
    <property type="molecule type" value="Genomic_DNA"/>
</dbReference>
<evidence type="ECO:0000313" key="3">
    <source>
        <dbReference type="Proteomes" id="UP000065822"/>
    </source>
</evidence>
<protein>
    <submittedName>
        <fullName evidence="2">Uncharacterized protein</fullName>
    </submittedName>
</protein>
<keyword evidence="3" id="KW-1185">Reference proteome</keyword>
<dbReference type="Proteomes" id="UP000215539">
    <property type="component" value="Chromosome 1"/>
</dbReference>
<dbReference type="InterPro" id="IPR046136">
    <property type="entry name" value="DUF6138"/>
</dbReference>
<accession>A0AAX2H0B5</accession>
<evidence type="ECO:0000313" key="4">
    <source>
        <dbReference type="Proteomes" id="UP000215539"/>
    </source>
</evidence>
<evidence type="ECO:0000313" key="1">
    <source>
        <dbReference type="EMBL" id="AMD84348.1"/>
    </source>
</evidence>
<dbReference type="Pfam" id="PF19635">
    <property type="entry name" value="DUF6138"/>
    <property type="match status" value="1"/>
</dbReference>